<dbReference type="GO" id="GO:0003676">
    <property type="term" value="F:nucleic acid binding"/>
    <property type="evidence" value="ECO:0007669"/>
    <property type="project" value="InterPro"/>
</dbReference>
<evidence type="ECO:0000256" key="3">
    <source>
        <dbReference type="SAM" id="MobiDB-lite"/>
    </source>
</evidence>
<dbReference type="CDD" id="cd06141">
    <property type="entry name" value="WRN_exo"/>
    <property type="match status" value="1"/>
</dbReference>
<feature type="domain" description="3'-5' exonuclease" evidence="4">
    <location>
        <begin position="34"/>
        <end position="217"/>
    </location>
</feature>
<dbReference type="GO" id="GO:0008408">
    <property type="term" value="F:3'-5' exonuclease activity"/>
    <property type="evidence" value="ECO:0007669"/>
    <property type="project" value="InterPro"/>
</dbReference>
<evidence type="ECO:0000259" key="4">
    <source>
        <dbReference type="SMART" id="SM00474"/>
    </source>
</evidence>
<name>A0AAN9PDC1_CLITE</name>
<gene>
    <name evidence="5" type="ORF">RJT34_17507</name>
</gene>
<keyword evidence="6" id="KW-1185">Reference proteome</keyword>
<reference evidence="5 6" key="1">
    <citation type="submission" date="2024-01" db="EMBL/GenBank/DDBJ databases">
        <title>The genomes of 5 underutilized Papilionoideae crops provide insights into root nodulation and disease resistance.</title>
        <authorList>
            <person name="Yuan L."/>
        </authorList>
    </citation>
    <scope>NUCLEOTIDE SEQUENCE [LARGE SCALE GENOMIC DNA]</scope>
    <source>
        <strain evidence="5">LY-2023</strain>
        <tissue evidence="5">Leaf</tissue>
    </source>
</reference>
<evidence type="ECO:0000256" key="2">
    <source>
        <dbReference type="ARBA" id="ARBA00022801"/>
    </source>
</evidence>
<dbReference type="InterPro" id="IPR036397">
    <property type="entry name" value="RNaseH_sf"/>
</dbReference>
<dbReference type="InterPro" id="IPR051132">
    <property type="entry name" value="3-5_Exonuclease_domain"/>
</dbReference>
<dbReference type="Gene3D" id="3.30.420.10">
    <property type="entry name" value="Ribonuclease H-like superfamily/Ribonuclease H"/>
    <property type="match status" value="1"/>
</dbReference>
<dbReference type="Pfam" id="PF01612">
    <property type="entry name" value="DNA_pol_A_exo1"/>
    <property type="match status" value="1"/>
</dbReference>
<comment type="caution">
    <text evidence="5">The sequence shown here is derived from an EMBL/GenBank/DDBJ whole genome shotgun (WGS) entry which is preliminary data.</text>
</comment>
<evidence type="ECO:0000313" key="5">
    <source>
        <dbReference type="EMBL" id="KAK7294618.1"/>
    </source>
</evidence>
<proteinExistence type="predicted"/>
<feature type="region of interest" description="Disordered" evidence="3">
    <location>
        <begin position="232"/>
        <end position="279"/>
    </location>
</feature>
<dbReference type="FunFam" id="3.30.420.10:FF:000054">
    <property type="entry name" value="Werner Syndrome-like exonuclease"/>
    <property type="match status" value="1"/>
</dbReference>
<dbReference type="PANTHER" id="PTHR13620:SF105">
    <property type="entry name" value="OS01G0737700 PROTEIN"/>
    <property type="match status" value="1"/>
</dbReference>
<dbReference type="SUPFAM" id="SSF53098">
    <property type="entry name" value="Ribonuclease H-like"/>
    <property type="match status" value="1"/>
</dbReference>
<dbReference type="InterPro" id="IPR002562">
    <property type="entry name" value="3'-5'_exonuclease_dom"/>
</dbReference>
<organism evidence="5 6">
    <name type="scientific">Clitoria ternatea</name>
    <name type="common">Butterfly pea</name>
    <dbReference type="NCBI Taxonomy" id="43366"/>
    <lineage>
        <taxon>Eukaryota</taxon>
        <taxon>Viridiplantae</taxon>
        <taxon>Streptophyta</taxon>
        <taxon>Embryophyta</taxon>
        <taxon>Tracheophyta</taxon>
        <taxon>Spermatophyta</taxon>
        <taxon>Magnoliopsida</taxon>
        <taxon>eudicotyledons</taxon>
        <taxon>Gunneridae</taxon>
        <taxon>Pentapetalae</taxon>
        <taxon>rosids</taxon>
        <taxon>fabids</taxon>
        <taxon>Fabales</taxon>
        <taxon>Fabaceae</taxon>
        <taxon>Papilionoideae</taxon>
        <taxon>50 kb inversion clade</taxon>
        <taxon>NPAAA clade</taxon>
        <taxon>indigoferoid/millettioid clade</taxon>
        <taxon>Phaseoleae</taxon>
        <taxon>Clitoria</taxon>
    </lineage>
</organism>
<dbReference type="PANTHER" id="PTHR13620">
    <property type="entry name" value="3-5 EXONUCLEASE"/>
    <property type="match status" value="1"/>
</dbReference>
<feature type="compositionally biased region" description="Polar residues" evidence="3">
    <location>
        <begin position="255"/>
        <end position="270"/>
    </location>
</feature>
<keyword evidence="1" id="KW-0540">Nuclease</keyword>
<dbReference type="GO" id="GO:0005737">
    <property type="term" value="C:cytoplasm"/>
    <property type="evidence" value="ECO:0007669"/>
    <property type="project" value="TreeGrafter"/>
</dbReference>
<dbReference type="Proteomes" id="UP001359559">
    <property type="component" value="Unassembled WGS sequence"/>
</dbReference>
<dbReference type="Gene3D" id="3.30.160.20">
    <property type="match status" value="1"/>
</dbReference>
<dbReference type="EMBL" id="JAYKXN010000004">
    <property type="protein sequence ID" value="KAK7294618.1"/>
    <property type="molecule type" value="Genomic_DNA"/>
</dbReference>
<dbReference type="AlphaFoldDB" id="A0AAN9PDC1"/>
<keyword evidence="2" id="KW-0378">Hydrolase</keyword>
<evidence type="ECO:0000313" key="6">
    <source>
        <dbReference type="Proteomes" id="UP001359559"/>
    </source>
</evidence>
<accession>A0AAN9PDC1</accession>
<dbReference type="InterPro" id="IPR012337">
    <property type="entry name" value="RNaseH-like_sf"/>
</dbReference>
<evidence type="ECO:0000256" key="1">
    <source>
        <dbReference type="ARBA" id="ARBA00022722"/>
    </source>
</evidence>
<dbReference type="GO" id="GO:0006139">
    <property type="term" value="P:nucleobase-containing compound metabolic process"/>
    <property type="evidence" value="ECO:0007669"/>
    <property type="project" value="InterPro"/>
</dbReference>
<sequence>MIELIHKHGMRAPFCKQHVDQYETVDVTFHSHTIQTLVTSDPFRVESWLCNVAREFVGRKLTVGLDVEWRPTFGSKSSNPVATLQLCLGCRCLVFQILHAPSIPDSLVTFLRDPNNTFMGVGIKDDVNKLLQDHSLVVSNSVELGSLAAEKLGDRGLKWFGLKDLGLRVLGLEVEKPKKVATSNWDNRRLSSEQVRYAAIDAFVSFEIGYHLGPPLDSLVRSFLGSHYCRPSEEKDNADSYSISKKRKRYDDDVGNSSSSHRNPGNTGSNLPIIESINHEKGGPRSSIYDLCKKLGWPRAEYSFQETRSRISYSYNCFVSDIILRIPNSNTLKCTGEPQPTKKSSFDSAAIAMLYELERQKRIVIAKKD</sequence>
<dbReference type="GO" id="GO:0005634">
    <property type="term" value="C:nucleus"/>
    <property type="evidence" value="ECO:0007669"/>
    <property type="project" value="TreeGrafter"/>
</dbReference>
<dbReference type="SMART" id="SM00474">
    <property type="entry name" value="35EXOc"/>
    <property type="match status" value="1"/>
</dbReference>
<protein>
    <recommendedName>
        <fullName evidence="4">3'-5' exonuclease domain-containing protein</fullName>
    </recommendedName>
</protein>